<dbReference type="RefSeq" id="WP_301573067.1">
    <property type="nucleotide sequence ID" value="NZ_JAPWIE010000006.1"/>
</dbReference>
<dbReference type="InterPro" id="IPR023631">
    <property type="entry name" value="Amidase_dom"/>
</dbReference>
<comment type="similarity">
    <text evidence="2">Belongs to the amidase family.</text>
</comment>
<evidence type="ECO:0000259" key="5">
    <source>
        <dbReference type="Pfam" id="PF01425"/>
    </source>
</evidence>
<evidence type="ECO:0000256" key="3">
    <source>
        <dbReference type="ARBA" id="ARBA00012922"/>
    </source>
</evidence>
<protein>
    <recommendedName>
        <fullName evidence="3">amidase</fullName>
        <ecNumber evidence="3">3.5.1.4</ecNumber>
    </recommendedName>
</protein>
<organism evidence="6 7">
    <name type="scientific">Gordonia rubripertincta</name>
    <name type="common">Rhodococcus corallinus</name>
    <dbReference type="NCBI Taxonomy" id="36822"/>
    <lineage>
        <taxon>Bacteria</taxon>
        <taxon>Bacillati</taxon>
        <taxon>Actinomycetota</taxon>
        <taxon>Actinomycetes</taxon>
        <taxon>Mycobacteriales</taxon>
        <taxon>Gordoniaceae</taxon>
        <taxon>Gordonia</taxon>
    </lineage>
</organism>
<evidence type="ECO:0000313" key="6">
    <source>
        <dbReference type="EMBL" id="MCZ4552288.1"/>
    </source>
</evidence>
<name>A0ABT4MZ64_GORRU</name>
<dbReference type="InterPro" id="IPR000120">
    <property type="entry name" value="Amidase"/>
</dbReference>
<accession>A0ABT4MZ64</accession>
<dbReference type="InterPro" id="IPR036928">
    <property type="entry name" value="AS_sf"/>
</dbReference>
<dbReference type="SUPFAM" id="SSF75304">
    <property type="entry name" value="Amidase signature (AS) enzymes"/>
    <property type="match status" value="1"/>
</dbReference>
<comment type="catalytic activity">
    <reaction evidence="1">
        <text>a monocarboxylic acid amide + H2O = a monocarboxylate + NH4(+)</text>
        <dbReference type="Rhea" id="RHEA:12020"/>
        <dbReference type="ChEBI" id="CHEBI:15377"/>
        <dbReference type="ChEBI" id="CHEBI:28938"/>
        <dbReference type="ChEBI" id="CHEBI:35757"/>
        <dbReference type="ChEBI" id="CHEBI:83628"/>
        <dbReference type="EC" id="3.5.1.4"/>
    </reaction>
</comment>
<dbReference type="Gene3D" id="3.90.1300.10">
    <property type="entry name" value="Amidase signature (AS) domain"/>
    <property type="match status" value="1"/>
</dbReference>
<dbReference type="Proteomes" id="UP001067235">
    <property type="component" value="Unassembled WGS sequence"/>
</dbReference>
<proteinExistence type="inferred from homology"/>
<dbReference type="PANTHER" id="PTHR11895">
    <property type="entry name" value="TRANSAMIDASE"/>
    <property type="match status" value="1"/>
</dbReference>
<comment type="caution">
    <text evidence="6">The sequence shown here is derived from an EMBL/GenBank/DDBJ whole genome shotgun (WGS) entry which is preliminary data.</text>
</comment>
<feature type="region of interest" description="Disordered" evidence="4">
    <location>
        <begin position="131"/>
        <end position="155"/>
    </location>
</feature>
<dbReference type="EMBL" id="JAPWIE010000006">
    <property type="protein sequence ID" value="MCZ4552288.1"/>
    <property type="molecule type" value="Genomic_DNA"/>
</dbReference>
<gene>
    <name evidence="6" type="ORF">O4213_20005</name>
</gene>
<feature type="domain" description="Amidase" evidence="5">
    <location>
        <begin position="41"/>
        <end position="234"/>
    </location>
</feature>
<evidence type="ECO:0000313" key="7">
    <source>
        <dbReference type="Proteomes" id="UP001067235"/>
    </source>
</evidence>
<evidence type="ECO:0000256" key="4">
    <source>
        <dbReference type="SAM" id="MobiDB-lite"/>
    </source>
</evidence>
<dbReference type="EC" id="3.5.1.4" evidence="3"/>
<evidence type="ECO:0000256" key="1">
    <source>
        <dbReference type="ARBA" id="ARBA00001311"/>
    </source>
</evidence>
<sequence length="442" mass="45433">MIERDLAGSAGWHRPIPDQVAAINSGADTAVRLTRGVRGDIDAAESMLSAWVELNPRVIDEARSQDHQVTDAPLRGISLAVKDLIDVAGLPTRAGSSVTEQAPATRDAACVARFRDLGAVVQGKTVTTEFGYFSPGPTRNPKAPDRTPGGSSSGSAAAVGAATIAVALGTQTAGSLTRPASFCGTAGMVLAQGTVSLDGVCGLSESLDSLGVLTRTIADLEYVFNAFTGRSAESAPITPKVLVWSGSELDSLDPAMVALLDAVPGILADHGISSAGLHWDQDIRALADDHRTVMAHEAAETLRDVVAQHGERLSTPLRELVREGSEVPAGGRAAALERRDQRRAHFEALLAGEAVVVGPAALGPAPAGLSATGSPVLSRPWQLLGAPVVVVPGAEDVDGLPLGLQLIGQPGCESTLFAVAKKLESTLRAMPPVTGPAVGRVN</sequence>
<dbReference type="PANTHER" id="PTHR11895:SF7">
    <property type="entry name" value="GLUTAMYL-TRNA(GLN) AMIDOTRANSFERASE SUBUNIT A, MITOCHONDRIAL"/>
    <property type="match status" value="1"/>
</dbReference>
<keyword evidence="7" id="KW-1185">Reference proteome</keyword>
<evidence type="ECO:0000256" key="2">
    <source>
        <dbReference type="ARBA" id="ARBA00009199"/>
    </source>
</evidence>
<dbReference type="Pfam" id="PF01425">
    <property type="entry name" value="Amidase"/>
    <property type="match status" value="1"/>
</dbReference>
<reference evidence="6" key="1">
    <citation type="submission" date="2022-12" db="EMBL/GenBank/DDBJ databases">
        <authorList>
            <person name="Krivoruchko A.V."/>
            <person name="Elkin A."/>
        </authorList>
    </citation>
    <scope>NUCLEOTIDE SEQUENCE</scope>
    <source>
        <strain evidence="6">IEGM 1388</strain>
    </source>
</reference>